<dbReference type="Proteomes" id="UP000199034">
    <property type="component" value="Unassembled WGS sequence"/>
</dbReference>
<dbReference type="EMBL" id="FMZM01000001">
    <property type="protein sequence ID" value="SDC19559.1"/>
    <property type="molecule type" value="Genomic_DNA"/>
</dbReference>
<reference evidence="1 2" key="1">
    <citation type="submission" date="2016-10" db="EMBL/GenBank/DDBJ databases">
        <authorList>
            <person name="de Groot N.N."/>
        </authorList>
    </citation>
    <scope>NUCLEOTIDE SEQUENCE [LARGE SCALE GENOMIC DNA]</scope>
    <source>
        <strain evidence="1 2">CGMCC 4.6858</strain>
    </source>
</reference>
<name>A0A1G6JLD1_9ACTN</name>
<dbReference type="STRING" id="1045774.SAMN05421872_101516"/>
<organism evidence="1 2">
    <name type="scientific">Nocardioides lianchengensis</name>
    <dbReference type="NCBI Taxonomy" id="1045774"/>
    <lineage>
        <taxon>Bacteria</taxon>
        <taxon>Bacillati</taxon>
        <taxon>Actinomycetota</taxon>
        <taxon>Actinomycetes</taxon>
        <taxon>Propionibacteriales</taxon>
        <taxon>Nocardioidaceae</taxon>
        <taxon>Nocardioides</taxon>
    </lineage>
</organism>
<evidence type="ECO:0000313" key="2">
    <source>
        <dbReference type="Proteomes" id="UP000199034"/>
    </source>
</evidence>
<evidence type="ECO:0000313" key="1">
    <source>
        <dbReference type="EMBL" id="SDC19559.1"/>
    </source>
</evidence>
<dbReference type="OrthoDB" id="3789804at2"/>
<gene>
    <name evidence="1" type="ORF">SAMN05421872_101516</name>
</gene>
<dbReference type="RefSeq" id="WP_090850421.1">
    <property type="nucleotide sequence ID" value="NZ_FMZM01000001.1"/>
</dbReference>
<protein>
    <submittedName>
        <fullName evidence="1">Uncharacterized protein</fullName>
    </submittedName>
</protein>
<accession>A0A1G6JLD1</accession>
<sequence>MLMSGRAATRRLQAAGLTERSARRVLAAGLAGEPQRITAAHLYDEESVERLAERSTIAWSQLREACPHGVFVARRPGPPADLEDGWPMSLAARFWVDHGIAQHGCFPLVATVAGFVSTGAEIVASHDEPVAAPAPSRTGLTLRPPGGWYDAFRDRRLSTGPGPAWLLLNVPGWISASGAA</sequence>
<dbReference type="AlphaFoldDB" id="A0A1G6JLD1"/>
<keyword evidence="2" id="KW-1185">Reference proteome</keyword>
<proteinExistence type="predicted"/>